<sequence>MTTNEIRIVPDEHIPTITVTDSVTVEALADKATVTVKVTSNNKDQRTTFTRRDIGVRKAQQVLAQATLLQRQGEHLAEYSDYKNRIDSTWRCTIVAVDVDNPEVQAQLRDVIARLANLENCVIDGPNWSLSADKQAELNTTAQALAIKNAKAKAEMLVAELGGTISGVVQVDSTPTQVTSTQTVRRGRGTPEFASLGKASLPEPSLEISTEPDVVSVPGTVTVVFSARFEDTAL</sequence>
<dbReference type="OrthoDB" id="4412571at2"/>
<evidence type="ECO:0000313" key="1">
    <source>
        <dbReference type="EMBL" id="EKX92217.1"/>
    </source>
</evidence>
<reference evidence="1 2" key="1">
    <citation type="submission" date="2012-05" db="EMBL/GenBank/DDBJ databases">
        <authorList>
            <person name="Weinstock G."/>
            <person name="Sodergren E."/>
            <person name="Lobos E.A."/>
            <person name="Fulton L."/>
            <person name="Fulton R."/>
            <person name="Courtney L."/>
            <person name="Fronick C."/>
            <person name="O'Laughlin M."/>
            <person name="Godfrey J."/>
            <person name="Wilson R.M."/>
            <person name="Miner T."/>
            <person name="Farmer C."/>
            <person name="Delehaunty K."/>
            <person name="Cordes M."/>
            <person name="Minx P."/>
            <person name="Tomlinson C."/>
            <person name="Chen J."/>
            <person name="Wollam A."/>
            <person name="Pepin K.H."/>
            <person name="Bhonagiri V."/>
            <person name="Zhang X."/>
            <person name="Suruliraj S."/>
            <person name="Warren W."/>
            <person name="Mitreva M."/>
            <person name="Mardis E.R."/>
            <person name="Wilson R.K."/>
        </authorList>
    </citation>
    <scope>NUCLEOTIDE SEQUENCE [LARGE SCALE GENOMIC DNA]</scope>
    <source>
        <strain evidence="1 2">F0235</strain>
    </source>
</reference>
<dbReference type="RefSeq" id="WP_006061958.1">
    <property type="nucleotide sequence ID" value="NZ_KB290821.1"/>
</dbReference>
<accession>L1MLV1</accession>
<protein>
    <recommendedName>
        <fullName evidence="3">DUF541 domain-containing protein</fullName>
    </recommendedName>
</protein>
<dbReference type="Proteomes" id="UP000010445">
    <property type="component" value="Unassembled WGS sequence"/>
</dbReference>
<evidence type="ECO:0000313" key="2">
    <source>
        <dbReference type="Proteomes" id="UP000010445"/>
    </source>
</evidence>
<dbReference type="HOGENOM" id="CLU_1183419_0_0_11"/>
<dbReference type="InterPro" id="IPR052022">
    <property type="entry name" value="26kDa_periplasmic_antigen"/>
</dbReference>
<dbReference type="Pfam" id="PF04402">
    <property type="entry name" value="SIMPL"/>
    <property type="match status" value="1"/>
</dbReference>
<dbReference type="GO" id="GO:0006974">
    <property type="term" value="P:DNA damage response"/>
    <property type="evidence" value="ECO:0007669"/>
    <property type="project" value="TreeGrafter"/>
</dbReference>
<dbReference type="AlphaFoldDB" id="L1MLV1"/>
<dbReference type="PATRIC" id="fig|1035195.3.peg.243"/>
<dbReference type="InterPro" id="IPR007497">
    <property type="entry name" value="SIMPL/DUF541"/>
</dbReference>
<proteinExistence type="predicted"/>
<dbReference type="PANTHER" id="PTHR34387">
    <property type="entry name" value="SLR1258 PROTEIN"/>
    <property type="match status" value="1"/>
</dbReference>
<organism evidence="1 2">
    <name type="scientific">Corynebacterium durum F0235</name>
    <dbReference type="NCBI Taxonomy" id="1035195"/>
    <lineage>
        <taxon>Bacteria</taxon>
        <taxon>Bacillati</taxon>
        <taxon>Actinomycetota</taxon>
        <taxon>Actinomycetes</taxon>
        <taxon>Mycobacteriales</taxon>
        <taxon>Corynebacteriaceae</taxon>
        <taxon>Corynebacterium</taxon>
    </lineage>
</organism>
<comment type="caution">
    <text evidence="1">The sequence shown here is derived from an EMBL/GenBank/DDBJ whole genome shotgun (WGS) entry which is preliminary data.</text>
</comment>
<dbReference type="EMBL" id="AMEM01000006">
    <property type="protein sequence ID" value="EKX92217.1"/>
    <property type="molecule type" value="Genomic_DNA"/>
</dbReference>
<dbReference type="eggNOG" id="ENOG50329XR">
    <property type="taxonomic scope" value="Bacteria"/>
</dbReference>
<keyword evidence="2" id="KW-1185">Reference proteome</keyword>
<dbReference type="PANTHER" id="PTHR34387:SF2">
    <property type="entry name" value="SLR1258 PROTEIN"/>
    <property type="match status" value="1"/>
</dbReference>
<name>L1MLV1_9CORY</name>
<evidence type="ECO:0008006" key="3">
    <source>
        <dbReference type="Google" id="ProtNLM"/>
    </source>
</evidence>
<dbReference type="STRING" id="1035195.HMPREF9997_00262"/>
<gene>
    <name evidence="1" type="ORF">HMPREF9997_00262</name>
</gene>
<dbReference type="Gene3D" id="3.30.110.170">
    <property type="entry name" value="Protein of unknown function (DUF541), domain 1"/>
    <property type="match status" value="1"/>
</dbReference>